<comment type="pathway">
    <text evidence="8">Amino-acid biosynthesis; L-methionine biosynthesis via de novo pathway; L-cystathionine from O-succinyl-L-homoserine: step 1/1.</text>
</comment>
<dbReference type="FunFam" id="3.40.640.10:FF:000111">
    <property type="entry name" value="Cystathionine gamma-synthase"/>
    <property type="match status" value="1"/>
</dbReference>
<accession>A0A8H3FLW7</accession>
<dbReference type="AlphaFoldDB" id="A0A8H3FLW7"/>
<dbReference type="SUPFAM" id="SSF53383">
    <property type="entry name" value="PLP-dependent transferases"/>
    <property type="match status" value="1"/>
</dbReference>
<evidence type="ECO:0000256" key="2">
    <source>
        <dbReference type="ARBA" id="ARBA00022605"/>
    </source>
</evidence>
<keyword evidence="2" id="KW-0028">Amino-acid biosynthesis</keyword>
<comment type="function">
    <text evidence="7">Catalyzes the formation of L-cystathionine from O-succinyl-L-homoserine (OSHS) and L-cysteine, via a gamma-replacement reaction. In the absence of thiol, catalyzes gamma-elimination to form 2-oxobutanoate, succinate and ammonia.</text>
</comment>
<dbReference type="InterPro" id="IPR054542">
    <property type="entry name" value="Cys_met_metab_PP"/>
</dbReference>
<dbReference type="PROSITE" id="PS00868">
    <property type="entry name" value="CYS_MET_METAB_PP"/>
    <property type="match status" value="1"/>
</dbReference>
<feature type="region of interest" description="Disordered" evidence="11">
    <location>
        <begin position="187"/>
        <end position="215"/>
    </location>
</feature>
<dbReference type="Proteomes" id="UP000664169">
    <property type="component" value="Unassembled WGS sequence"/>
</dbReference>
<keyword evidence="4" id="KW-0663">Pyridoxal phosphate</keyword>
<dbReference type="GO" id="GO:0009086">
    <property type="term" value="P:methionine biosynthetic process"/>
    <property type="evidence" value="ECO:0007669"/>
    <property type="project" value="UniProtKB-KW"/>
</dbReference>
<name>A0A8H3FLW7_9LECA</name>
<dbReference type="GO" id="GO:0003962">
    <property type="term" value="F:cystathionine gamma-synthase activity"/>
    <property type="evidence" value="ECO:0007669"/>
    <property type="project" value="UniProtKB-EC"/>
</dbReference>
<evidence type="ECO:0000256" key="5">
    <source>
        <dbReference type="ARBA" id="ARBA00023167"/>
    </source>
</evidence>
<dbReference type="InterPro" id="IPR015421">
    <property type="entry name" value="PyrdxlP-dep_Trfase_major"/>
</dbReference>
<evidence type="ECO:0000256" key="8">
    <source>
        <dbReference type="ARBA" id="ARBA00060510"/>
    </source>
</evidence>
<dbReference type="InterPro" id="IPR051750">
    <property type="entry name" value="Trans-sulfuration_enzymes"/>
</dbReference>
<proteinExistence type="predicted"/>
<comment type="catalytic activity">
    <reaction evidence="6">
        <text>O-succinyl-L-homoserine + L-cysteine = L,L-cystathionine + succinate + H(+)</text>
        <dbReference type="Rhea" id="RHEA:20397"/>
        <dbReference type="ChEBI" id="CHEBI:15378"/>
        <dbReference type="ChEBI" id="CHEBI:30031"/>
        <dbReference type="ChEBI" id="CHEBI:35235"/>
        <dbReference type="ChEBI" id="CHEBI:57661"/>
        <dbReference type="ChEBI" id="CHEBI:58161"/>
        <dbReference type="EC" id="2.5.1.48"/>
    </reaction>
</comment>
<evidence type="ECO:0000313" key="12">
    <source>
        <dbReference type="EMBL" id="CAF9927492.1"/>
    </source>
</evidence>
<dbReference type="GO" id="GO:0019346">
    <property type="term" value="P:transsulfuration"/>
    <property type="evidence" value="ECO:0007669"/>
    <property type="project" value="InterPro"/>
</dbReference>
<evidence type="ECO:0000256" key="11">
    <source>
        <dbReference type="SAM" id="MobiDB-lite"/>
    </source>
</evidence>
<feature type="region of interest" description="Disordered" evidence="11">
    <location>
        <begin position="251"/>
        <end position="274"/>
    </location>
</feature>
<reference evidence="12" key="1">
    <citation type="submission" date="2021-03" db="EMBL/GenBank/DDBJ databases">
        <authorList>
            <person name="Tagirdzhanova G."/>
        </authorList>
    </citation>
    <scope>NUCLEOTIDE SEQUENCE</scope>
</reference>
<evidence type="ECO:0000256" key="3">
    <source>
        <dbReference type="ARBA" id="ARBA00022679"/>
    </source>
</evidence>
<dbReference type="OrthoDB" id="10047078at2759"/>
<evidence type="ECO:0000313" key="13">
    <source>
        <dbReference type="Proteomes" id="UP000664169"/>
    </source>
</evidence>
<organism evidence="12 13">
    <name type="scientific">Gomphillus americanus</name>
    <dbReference type="NCBI Taxonomy" id="1940652"/>
    <lineage>
        <taxon>Eukaryota</taxon>
        <taxon>Fungi</taxon>
        <taxon>Dikarya</taxon>
        <taxon>Ascomycota</taxon>
        <taxon>Pezizomycotina</taxon>
        <taxon>Lecanoromycetes</taxon>
        <taxon>OSLEUM clade</taxon>
        <taxon>Ostropomycetidae</taxon>
        <taxon>Ostropales</taxon>
        <taxon>Graphidaceae</taxon>
        <taxon>Gomphilloideae</taxon>
        <taxon>Gomphillus</taxon>
    </lineage>
</organism>
<dbReference type="PANTHER" id="PTHR42699">
    <property type="match status" value="1"/>
</dbReference>
<feature type="compositionally biased region" description="Polar residues" evidence="11">
    <location>
        <begin position="203"/>
        <end position="215"/>
    </location>
</feature>
<dbReference type="Gene3D" id="3.40.640.10">
    <property type="entry name" value="Type I PLP-dependent aspartate aminotransferase-like (Major domain)"/>
    <property type="match status" value="1"/>
</dbReference>
<dbReference type="PANTHER" id="PTHR42699:SF1">
    <property type="entry name" value="CYSTATHIONINE GAMMA-SYNTHASE-RELATED"/>
    <property type="match status" value="1"/>
</dbReference>
<dbReference type="Pfam" id="PF01053">
    <property type="entry name" value="Cys_Met_Meta_PP"/>
    <property type="match status" value="1"/>
</dbReference>
<comment type="cofactor">
    <cofactor evidence="1">
        <name>pyridoxal 5'-phosphate</name>
        <dbReference type="ChEBI" id="CHEBI:597326"/>
    </cofactor>
</comment>
<comment type="caution">
    <text evidence="12">The sequence shown here is derived from an EMBL/GenBank/DDBJ whole genome shotgun (WGS) entry which is preliminary data.</text>
</comment>
<evidence type="ECO:0000256" key="7">
    <source>
        <dbReference type="ARBA" id="ARBA00058439"/>
    </source>
</evidence>
<dbReference type="InterPro" id="IPR015422">
    <property type="entry name" value="PyrdxlP-dep_Trfase_small"/>
</dbReference>
<sequence>MAAVTGTQTSLGMADVGQPIPDTAHAVSVSLPSWQANVGYEEGQEWVMSKMKSGYPRFFIHLSIQSFAKAIVAKYGHAGEEAMLFPSQRTAERCREFILRKRIQQPNGLSSASEPRTLDLVIEDDPDVVGKPAVTAICAVILPVLDWQNAKRFWQHTGEGVSSRRAEIFRKAFDDDHLQPRAGIVRSERIISPAKGPRRYQRQDSAASKGSTGQTPDVFDTVQFLEERYGRNLDMSLSRSAKLAIRKRIAGSNDADKRQPKTADGLGSLQSTRERDTHTTVDDVYLYPCGMNAIFNTHQILLRARGHLKSIMFGFPYVDTLKILENWGPGCQFYGHASAQELDNLEARLQAGERFLALFCEFPGNPLLKTPDLRRIWMLADRYDFAVVIDETIGNFLNVNVLPAADIVVSSLTKIFSGDSNVMGGSAVLNRQGQYYEQLTTIMREDHEDNYWAEDAIYMERNSRDFVSRSERINRNSELICQLLKDSGLVKEVYYPKFSTSKSFYDSFKNPGGGYGGLFSITFHSEDEAAVFFDILDTAKGPSLGTNFTLRFAYCSFAFDPYVDLRQLSLCNSSPLQRVGMGKYWNPRIDIADPYQAAQYGAEANLVRVSTGLEPSHQLMTVFQKALKAIETDRSTRA</sequence>
<gene>
    <name evidence="12" type="ORF">GOMPHAMPRED_004413</name>
</gene>
<evidence type="ECO:0000256" key="6">
    <source>
        <dbReference type="ARBA" id="ARBA00051441"/>
    </source>
</evidence>
<dbReference type="EMBL" id="CAJPDQ010000027">
    <property type="protein sequence ID" value="CAF9927492.1"/>
    <property type="molecule type" value="Genomic_DNA"/>
</dbReference>
<dbReference type="InterPro" id="IPR000277">
    <property type="entry name" value="Cys/Met-Metab_PyrdxlP-dep_enz"/>
</dbReference>
<evidence type="ECO:0000256" key="9">
    <source>
        <dbReference type="ARBA" id="ARBA00066530"/>
    </source>
</evidence>
<evidence type="ECO:0000256" key="1">
    <source>
        <dbReference type="ARBA" id="ARBA00001933"/>
    </source>
</evidence>
<dbReference type="InterPro" id="IPR015424">
    <property type="entry name" value="PyrdxlP-dep_Trfase"/>
</dbReference>
<keyword evidence="13" id="KW-1185">Reference proteome</keyword>
<protein>
    <recommendedName>
        <fullName evidence="9">cystathionine gamma-synthase</fullName>
        <ecNumber evidence="9">2.5.1.48</ecNumber>
    </recommendedName>
    <alternativeName>
        <fullName evidence="10">O-succinylhomoserine (thiol)-lyase</fullName>
    </alternativeName>
</protein>
<dbReference type="Gene3D" id="3.90.1150.10">
    <property type="entry name" value="Aspartate Aminotransferase, domain 1"/>
    <property type="match status" value="1"/>
</dbReference>
<keyword evidence="5" id="KW-0486">Methionine biosynthesis</keyword>
<evidence type="ECO:0000256" key="4">
    <source>
        <dbReference type="ARBA" id="ARBA00022898"/>
    </source>
</evidence>
<evidence type="ECO:0000256" key="10">
    <source>
        <dbReference type="ARBA" id="ARBA00083849"/>
    </source>
</evidence>
<dbReference type="EC" id="2.5.1.48" evidence="9"/>
<keyword evidence="3" id="KW-0808">Transferase</keyword>
<dbReference type="GO" id="GO:0030170">
    <property type="term" value="F:pyridoxal phosphate binding"/>
    <property type="evidence" value="ECO:0007669"/>
    <property type="project" value="InterPro"/>
</dbReference>